<evidence type="ECO:0000256" key="1">
    <source>
        <dbReference type="ARBA" id="ARBA00001946"/>
    </source>
</evidence>
<name>A0A8T3VCS4_9EURY</name>
<dbReference type="PANTHER" id="PTHR11835">
    <property type="entry name" value="DECARBOXYLATING DEHYDROGENASES-ISOCITRATE, ISOPROPYLMALATE, TARTRATE"/>
    <property type="match status" value="1"/>
</dbReference>
<dbReference type="AlphaFoldDB" id="A0A8T3VCS4"/>
<evidence type="ECO:0000256" key="3">
    <source>
        <dbReference type="ARBA" id="ARBA00022723"/>
    </source>
</evidence>
<evidence type="ECO:0000313" key="9">
    <source>
        <dbReference type="Proteomes" id="UP000783037"/>
    </source>
</evidence>
<evidence type="ECO:0000256" key="5">
    <source>
        <dbReference type="ARBA" id="ARBA00023002"/>
    </source>
</evidence>
<dbReference type="PANTHER" id="PTHR11835:SF34">
    <property type="entry name" value="ISOCITRATE DEHYDROGENASE [NAD] SUBUNIT ALPHA, MITOCHONDRIAL"/>
    <property type="match status" value="1"/>
</dbReference>
<sequence>MNTSKTKDKYQIAVVPGDGIGKEVMKATLDVLDALDIDFEYVYGDAGDECLEKTGTALPGETLDIIREADACLFGAAGETAADVIVKIRQEMKMFANLRPVKAYPNTNSLFDDIDFMIVRENTEGMYIADEESFTDEGAIARRIITREAERRIIDYAFKYAKDNDKKKVTAVHKANVLKKTDGLFREIFYEVAKDYPDIATEDFYVDATAMYLITQPESFEVIVTTNLFGDILSDEGAGLVGGLGLIPSANIGQDGALFEPVHGSAPDIAGQNKANPIAMMLSAIMMLRYLGENDEADRFEASILKVLNDANTLTGDLGGSATTEELTSEVINNL</sequence>
<dbReference type="FunFam" id="3.40.718.10:FF:000019">
    <property type="entry name" value="Homoisocitrate dehydrogenase"/>
    <property type="match status" value="1"/>
</dbReference>
<dbReference type="Gene3D" id="3.40.718.10">
    <property type="entry name" value="Isopropylmalate Dehydrogenase"/>
    <property type="match status" value="1"/>
</dbReference>
<keyword evidence="6" id="KW-0520">NAD</keyword>
<dbReference type="GO" id="GO:0003862">
    <property type="term" value="F:3-isopropylmalate dehydrogenase activity"/>
    <property type="evidence" value="ECO:0007669"/>
    <property type="project" value="InterPro"/>
</dbReference>
<keyword evidence="5" id="KW-0560">Oxidoreductase</keyword>
<dbReference type="GO" id="GO:0019298">
    <property type="term" value="P:coenzyme B biosynthetic process"/>
    <property type="evidence" value="ECO:0007669"/>
    <property type="project" value="UniProtKB-ARBA"/>
</dbReference>
<evidence type="ECO:0000256" key="6">
    <source>
        <dbReference type="ARBA" id="ARBA00023027"/>
    </source>
</evidence>
<dbReference type="GO" id="GO:0000287">
    <property type="term" value="F:magnesium ion binding"/>
    <property type="evidence" value="ECO:0007669"/>
    <property type="project" value="InterPro"/>
</dbReference>
<gene>
    <name evidence="8" type="ORF">E7Z79_01685</name>
</gene>
<dbReference type="SUPFAM" id="SSF53659">
    <property type="entry name" value="Isocitrate/Isopropylmalate dehydrogenase-like"/>
    <property type="match status" value="1"/>
</dbReference>
<organism evidence="8 9">
    <name type="scientific">Methanobrevibacter thaueri</name>
    <dbReference type="NCBI Taxonomy" id="190975"/>
    <lineage>
        <taxon>Archaea</taxon>
        <taxon>Methanobacteriati</taxon>
        <taxon>Methanobacteriota</taxon>
        <taxon>Methanomada group</taxon>
        <taxon>Methanobacteria</taxon>
        <taxon>Methanobacteriales</taxon>
        <taxon>Methanobacteriaceae</taxon>
        <taxon>Methanobrevibacter</taxon>
    </lineage>
</organism>
<dbReference type="GO" id="GO:0006102">
    <property type="term" value="P:isocitrate metabolic process"/>
    <property type="evidence" value="ECO:0007669"/>
    <property type="project" value="TreeGrafter"/>
</dbReference>
<dbReference type="PROSITE" id="PS00470">
    <property type="entry name" value="IDH_IMDH"/>
    <property type="match status" value="1"/>
</dbReference>
<dbReference type="NCBIfam" id="TIGR02088">
    <property type="entry name" value="LEU3_arch"/>
    <property type="match status" value="1"/>
</dbReference>
<dbReference type="InterPro" id="IPR024084">
    <property type="entry name" value="IsoPropMal-DH-like_dom"/>
</dbReference>
<evidence type="ECO:0000256" key="4">
    <source>
        <dbReference type="ARBA" id="ARBA00022842"/>
    </source>
</evidence>
<feature type="domain" description="Isopropylmalate dehydrogenase-like" evidence="7">
    <location>
        <begin position="11"/>
        <end position="331"/>
    </location>
</feature>
<dbReference type="GO" id="GO:0004449">
    <property type="term" value="F:isocitrate dehydrogenase (NAD+) activity"/>
    <property type="evidence" value="ECO:0007669"/>
    <property type="project" value="TreeGrafter"/>
</dbReference>
<dbReference type="GO" id="GO:0009098">
    <property type="term" value="P:L-leucine biosynthetic process"/>
    <property type="evidence" value="ECO:0007669"/>
    <property type="project" value="InterPro"/>
</dbReference>
<protein>
    <submittedName>
        <fullName evidence="8">NAD-dependent isocitrate dehydrogenase</fullName>
    </submittedName>
</protein>
<dbReference type="GO" id="GO:0051287">
    <property type="term" value="F:NAD binding"/>
    <property type="evidence" value="ECO:0007669"/>
    <property type="project" value="InterPro"/>
</dbReference>
<dbReference type="InterPro" id="IPR019818">
    <property type="entry name" value="IsoCit/isopropylmalate_DH_CS"/>
</dbReference>
<accession>A0A8T3VCS4</accession>
<dbReference type="GO" id="GO:0006099">
    <property type="term" value="P:tricarboxylic acid cycle"/>
    <property type="evidence" value="ECO:0007669"/>
    <property type="project" value="TreeGrafter"/>
</dbReference>
<evidence type="ECO:0000259" key="7">
    <source>
        <dbReference type="SMART" id="SM01329"/>
    </source>
</evidence>
<dbReference type="EMBL" id="SUTK01000004">
    <property type="protein sequence ID" value="MBE6501135.1"/>
    <property type="molecule type" value="Genomic_DNA"/>
</dbReference>
<dbReference type="InterPro" id="IPR011828">
    <property type="entry name" value="LEU3_arc"/>
</dbReference>
<keyword evidence="3" id="KW-0479">Metal-binding</keyword>
<dbReference type="Proteomes" id="UP000783037">
    <property type="component" value="Unassembled WGS sequence"/>
</dbReference>
<evidence type="ECO:0000256" key="2">
    <source>
        <dbReference type="ARBA" id="ARBA00007769"/>
    </source>
</evidence>
<proteinExistence type="inferred from homology"/>
<dbReference type="RefSeq" id="WP_303738252.1">
    <property type="nucleotide sequence ID" value="NZ_SUTK01000004.1"/>
</dbReference>
<dbReference type="SMART" id="SM01329">
    <property type="entry name" value="Iso_dh"/>
    <property type="match status" value="1"/>
</dbReference>
<dbReference type="Pfam" id="PF00180">
    <property type="entry name" value="Iso_dh"/>
    <property type="match status" value="1"/>
</dbReference>
<comment type="caution">
    <text evidence="8">The sequence shown here is derived from an EMBL/GenBank/DDBJ whole genome shotgun (WGS) entry which is preliminary data.</text>
</comment>
<comment type="similarity">
    <text evidence="2">Belongs to the isocitrate and isopropylmalate dehydrogenases family.</text>
</comment>
<keyword evidence="4" id="KW-0460">Magnesium</keyword>
<reference evidence="8" key="1">
    <citation type="submission" date="2019-04" db="EMBL/GenBank/DDBJ databases">
        <title>Evolution of Biomass-Degrading Anaerobic Consortia Revealed by Metagenomics.</title>
        <authorList>
            <person name="Peng X."/>
        </authorList>
    </citation>
    <scope>NUCLEOTIDE SEQUENCE</scope>
    <source>
        <strain evidence="8">SIG18</strain>
    </source>
</reference>
<comment type="cofactor">
    <cofactor evidence="1">
        <name>Mg(2+)</name>
        <dbReference type="ChEBI" id="CHEBI:18420"/>
    </cofactor>
</comment>
<evidence type="ECO:0000313" key="8">
    <source>
        <dbReference type="EMBL" id="MBE6501135.1"/>
    </source>
</evidence>